<sequence>MSQGEEPSIIDYARFYGLIRDHLESHPLHGIPARDSLPSSELDDHPGLSDIDFAKFKIPEERLAVDAGAASLLSCITALAKEAPSRHEDGIDTHRVRQMKHELPLLRSDHELDVLNFAPRIIPDLEHEFLPSETVDEEADEGLTWPSRCYELPNEYAKKSTSEKLQVSSDGFKYLRETLRFHLEGGDHAVFEYDDLPYKKTPKGEPVSPPLLPLSPSPQPFVPSSETGHLDLLSDHTSPTRQEALDVERMLFDDDAVIAPKKQADSSSQYSDPMLLDSESLGDIYSPLKGIKDPPSSPPPLRSPLQDRKAEVPLSPVRSEPLWKGESVVFSEALPKLIPDLPLPIPKPEDTSSSDFDALFDEAVASISINAKRTIEQEQLQDEDTTLKVVVPVMDFSLPIAPWKASTRVTSSRKTDDVQKEMLKEMKALHFSNDPSKKHIWPMNEKAERELKWAAFPTALGKVEMQESILDDGSLAKYLAQPERVNIDTLTWKPEGLRILDELAESDEEVLEEGIFPEENNMESLIRKRKLELELADTSPSSDGISRATKARQSSNRDVTTRLAEANFENKKEVQAAQRNENSRSAFTDSFSAMGALNDFLNVRKGIIEKPKLKADHHFPGAPSTNQPILVQADTAKSTSKSIMPSPIVTPPITLCPFVVSASFLSNRNLSRQIHTSFPSAEFIERDFSLYLGQAQRPPSRSKKAPPLLSNRNLARQIQNMFPTAEYIERDFNLYLASQQRPPSKSNTAPPLLSTMADEADMILSPSTALIWTTMQKIKQRSLPGKVARSAIRERILRTSPRYERLLVMVSEDRQANESIVPSQLDDNDCEALVEIMTFCSSLHDEVTVTFIGGGEEDLAKWIAAMMVKYGIADQEVKLLQDESIWEVFLRRAGMNAFAAQAILDKSKAPEQPQSHEVDFGLTAFVKMTLEERLAKFETFLGGRRLLNRVSKVLDARW</sequence>
<accession>A0ABR4B260</accession>
<organism evidence="4 5">
    <name type="scientific">Lepraria finkii</name>
    <dbReference type="NCBI Taxonomy" id="1340010"/>
    <lineage>
        <taxon>Eukaryota</taxon>
        <taxon>Fungi</taxon>
        <taxon>Dikarya</taxon>
        <taxon>Ascomycota</taxon>
        <taxon>Pezizomycotina</taxon>
        <taxon>Lecanoromycetes</taxon>
        <taxon>OSLEUM clade</taxon>
        <taxon>Lecanoromycetidae</taxon>
        <taxon>Lecanorales</taxon>
        <taxon>Lecanorineae</taxon>
        <taxon>Stereocaulaceae</taxon>
        <taxon>Lepraria</taxon>
    </lineage>
</organism>
<feature type="domain" description="DUF7102" evidence="2">
    <location>
        <begin position="708"/>
        <end position="873"/>
    </location>
</feature>
<evidence type="ECO:0000313" key="5">
    <source>
        <dbReference type="Proteomes" id="UP001590951"/>
    </source>
</evidence>
<dbReference type="InterPro" id="IPR057559">
    <property type="entry name" value="SAM_6"/>
</dbReference>
<feature type="region of interest" description="Disordered" evidence="1">
    <location>
        <begin position="537"/>
        <end position="584"/>
    </location>
</feature>
<dbReference type="EMBL" id="JBHFEH010000033">
    <property type="protein sequence ID" value="KAL2051675.1"/>
    <property type="molecule type" value="Genomic_DNA"/>
</dbReference>
<gene>
    <name evidence="4" type="ORF">ABVK25_008089</name>
</gene>
<evidence type="ECO:0000313" key="4">
    <source>
        <dbReference type="EMBL" id="KAL2051675.1"/>
    </source>
</evidence>
<dbReference type="InterPro" id="IPR055528">
    <property type="entry name" value="DUF7102"/>
</dbReference>
<dbReference type="Proteomes" id="UP001590951">
    <property type="component" value="Unassembled WGS sequence"/>
</dbReference>
<feature type="region of interest" description="Disordered" evidence="1">
    <location>
        <begin position="285"/>
        <end position="316"/>
    </location>
</feature>
<dbReference type="Pfam" id="PF23395">
    <property type="entry name" value="SAM_6"/>
    <property type="match status" value="1"/>
</dbReference>
<evidence type="ECO:0000256" key="1">
    <source>
        <dbReference type="SAM" id="MobiDB-lite"/>
    </source>
</evidence>
<evidence type="ECO:0000259" key="3">
    <source>
        <dbReference type="Pfam" id="PF23395"/>
    </source>
</evidence>
<proteinExistence type="predicted"/>
<name>A0ABR4B260_9LECA</name>
<reference evidence="4 5" key="1">
    <citation type="submission" date="2024-09" db="EMBL/GenBank/DDBJ databases">
        <title>Rethinking Asexuality: The Enigmatic Case of Functional Sexual Genes in Lepraria (Stereocaulaceae).</title>
        <authorList>
            <person name="Doellman M."/>
            <person name="Sun Y."/>
            <person name="Barcenas-Pena A."/>
            <person name="Lumbsch H.T."/>
            <person name="Grewe F."/>
        </authorList>
    </citation>
    <scope>NUCLEOTIDE SEQUENCE [LARGE SCALE GENOMIC DNA]</scope>
    <source>
        <strain evidence="4 5">Grewe 0041</strain>
    </source>
</reference>
<dbReference type="Pfam" id="PF23394">
    <property type="entry name" value="DUF7102"/>
    <property type="match status" value="1"/>
</dbReference>
<evidence type="ECO:0000259" key="2">
    <source>
        <dbReference type="Pfam" id="PF23394"/>
    </source>
</evidence>
<feature type="domain" description="SAM-like" evidence="3">
    <location>
        <begin position="880"/>
        <end position="954"/>
    </location>
</feature>
<comment type="caution">
    <text evidence="4">The sequence shown here is derived from an EMBL/GenBank/DDBJ whole genome shotgun (WGS) entry which is preliminary data.</text>
</comment>
<keyword evidence="5" id="KW-1185">Reference proteome</keyword>
<protein>
    <submittedName>
        <fullName evidence="4">Uncharacterized protein</fullName>
    </submittedName>
</protein>